<keyword evidence="1" id="KW-0472">Membrane</keyword>
<dbReference type="EMBL" id="GGEC01013424">
    <property type="protein sequence ID" value="MBW93907.1"/>
    <property type="molecule type" value="Transcribed_RNA"/>
</dbReference>
<evidence type="ECO:0000313" key="2">
    <source>
        <dbReference type="EMBL" id="MBW93907.1"/>
    </source>
</evidence>
<dbReference type="AlphaFoldDB" id="A0A2P2JK87"/>
<organism evidence="2">
    <name type="scientific">Rhizophora mucronata</name>
    <name type="common">Asiatic mangrove</name>
    <dbReference type="NCBI Taxonomy" id="61149"/>
    <lineage>
        <taxon>Eukaryota</taxon>
        <taxon>Viridiplantae</taxon>
        <taxon>Streptophyta</taxon>
        <taxon>Embryophyta</taxon>
        <taxon>Tracheophyta</taxon>
        <taxon>Spermatophyta</taxon>
        <taxon>Magnoliopsida</taxon>
        <taxon>eudicotyledons</taxon>
        <taxon>Gunneridae</taxon>
        <taxon>Pentapetalae</taxon>
        <taxon>rosids</taxon>
        <taxon>fabids</taxon>
        <taxon>Malpighiales</taxon>
        <taxon>Rhizophoraceae</taxon>
        <taxon>Rhizophora</taxon>
    </lineage>
</organism>
<keyword evidence="1" id="KW-0812">Transmembrane</keyword>
<feature type="transmembrane region" description="Helical" evidence="1">
    <location>
        <begin position="39"/>
        <end position="57"/>
    </location>
</feature>
<evidence type="ECO:0000256" key="1">
    <source>
        <dbReference type="SAM" id="Phobius"/>
    </source>
</evidence>
<sequence length="70" mass="7937">MCKPKPDIHGLIIFPNSRIKDSTCLNKNLKFNTKHLQESSAVLSILFFFFNFGFTVLSNSKDATSICVLR</sequence>
<proteinExistence type="predicted"/>
<name>A0A2P2JK87_RHIMU</name>
<reference evidence="2" key="1">
    <citation type="submission" date="2018-02" db="EMBL/GenBank/DDBJ databases">
        <title>Rhizophora mucronata_Transcriptome.</title>
        <authorList>
            <person name="Meera S.P."/>
            <person name="Sreeshan A."/>
            <person name="Augustine A."/>
        </authorList>
    </citation>
    <scope>NUCLEOTIDE SEQUENCE</scope>
    <source>
        <tissue evidence="2">Leaf</tissue>
    </source>
</reference>
<keyword evidence="1" id="KW-1133">Transmembrane helix</keyword>
<accession>A0A2P2JK87</accession>
<protein>
    <submittedName>
        <fullName evidence="2">Uncharacterized protein</fullName>
    </submittedName>
</protein>